<protein>
    <submittedName>
        <fullName evidence="1">Uncharacterized protein</fullName>
    </submittedName>
</protein>
<dbReference type="EMBL" id="JAYRBN010000056">
    <property type="protein sequence ID" value="KAL2743411.1"/>
    <property type="molecule type" value="Genomic_DNA"/>
</dbReference>
<evidence type="ECO:0000313" key="2">
    <source>
        <dbReference type="Proteomes" id="UP001607303"/>
    </source>
</evidence>
<keyword evidence="2" id="KW-1185">Reference proteome</keyword>
<dbReference type="Proteomes" id="UP001607303">
    <property type="component" value="Unassembled WGS sequence"/>
</dbReference>
<gene>
    <name evidence="1" type="ORF">V1477_008900</name>
</gene>
<organism evidence="1 2">
    <name type="scientific">Vespula maculifrons</name>
    <name type="common">Eastern yellow jacket</name>
    <name type="synonym">Wasp</name>
    <dbReference type="NCBI Taxonomy" id="7453"/>
    <lineage>
        <taxon>Eukaryota</taxon>
        <taxon>Metazoa</taxon>
        <taxon>Ecdysozoa</taxon>
        <taxon>Arthropoda</taxon>
        <taxon>Hexapoda</taxon>
        <taxon>Insecta</taxon>
        <taxon>Pterygota</taxon>
        <taxon>Neoptera</taxon>
        <taxon>Endopterygota</taxon>
        <taxon>Hymenoptera</taxon>
        <taxon>Apocrita</taxon>
        <taxon>Aculeata</taxon>
        <taxon>Vespoidea</taxon>
        <taxon>Vespidae</taxon>
        <taxon>Vespinae</taxon>
        <taxon>Vespula</taxon>
    </lineage>
</organism>
<reference evidence="1 2" key="1">
    <citation type="journal article" date="2024" name="Ann. Entomol. Soc. Am.">
        <title>Genomic analyses of the southern and eastern yellowjacket wasps (Hymenoptera: Vespidae) reveal evolutionary signatures of social life.</title>
        <authorList>
            <person name="Catto M.A."/>
            <person name="Caine P.B."/>
            <person name="Orr S.E."/>
            <person name="Hunt B.G."/>
            <person name="Goodisman M.A.D."/>
        </authorList>
    </citation>
    <scope>NUCLEOTIDE SEQUENCE [LARGE SCALE GENOMIC DNA]</scope>
    <source>
        <strain evidence="1">232</strain>
        <tissue evidence="1">Head and thorax</tissue>
    </source>
</reference>
<name>A0ABD2CEB0_VESMC</name>
<proteinExistence type="predicted"/>
<accession>A0ABD2CEB0</accession>
<dbReference type="AlphaFoldDB" id="A0ABD2CEB0"/>
<comment type="caution">
    <text evidence="1">The sequence shown here is derived from an EMBL/GenBank/DDBJ whole genome shotgun (WGS) entry which is preliminary data.</text>
</comment>
<sequence length="111" mass="12683">MSKSYYLQFLSGGSLGMGPWAWASVRVSFQYRKIELDFRTLVLLGTLFDHAGHANFRVESPLVRGSPDAATSKWWDLGRLWTLNGSKESIDRTHLYRNVYSNAQADIITKR</sequence>
<evidence type="ECO:0000313" key="1">
    <source>
        <dbReference type="EMBL" id="KAL2743411.1"/>
    </source>
</evidence>